<dbReference type="InterPro" id="IPR011006">
    <property type="entry name" value="CheY-like_superfamily"/>
</dbReference>
<dbReference type="InterPro" id="IPR058245">
    <property type="entry name" value="NreC/VraR/RcsB-like_REC"/>
</dbReference>
<dbReference type="Pfam" id="PF00196">
    <property type="entry name" value="GerE"/>
    <property type="match status" value="1"/>
</dbReference>
<dbReference type="Pfam" id="PF00072">
    <property type="entry name" value="Response_reg"/>
    <property type="match status" value="1"/>
</dbReference>
<dbReference type="SUPFAM" id="SSF46894">
    <property type="entry name" value="C-terminal effector domain of the bipartite response regulators"/>
    <property type="match status" value="1"/>
</dbReference>
<feature type="compositionally biased region" description="Pro residues" evidence="4">
    <location>
        <begin position="137"/>
        <end position="146"/>
    </location>
</feature>
<organism evidence="7 8">
    <name type="scientific">Dactylosporangium roseum</name>
    <dbReference type="NCBI Taxonomy" id="47989"/>
    <lineage>
        <taxon>Bacteria</taxon>
        <taxon>Bacillati</taxon>
        <taxon>Actinomycetota</taxon>
        <taxon>Actinomycetes</taxon>
        <taxon>Micromonosporales</taxon>
        <taxon>Micromonosporaceae</taxon>
        <taxon>Dactylosporangium</taxon>
    </lineage>
</organism>
<dbReference type="Proteomes" id="UP001058271">
    <property type="component" value="Chromosome"/>
</dbReference>
<evidence type="ECO:0000256" key="3">
    <source>
        <dbReference type="PROSITE-ProRule" id="PRU00169"/>
    </source>
</evidence>
<dbReference type="SMART" id="SM00421">
    <property type="entry name" value="HTH_LUXR"/>
    <property type="match status" value="1"/>
</dbReference>
<evidence type="ECO:0000259" key="6">
    <source>
        <dbReference type="PROSITE" id="PS50110"/>
    </source>
</evidence>
<reference evidence="7" key="1">
    <citation type="submission" date="2021-04" db="EMBL/GenBank/DDBJ databases">
        <title>Biosynthetic gene clusters of Dactylosporangioum roseum.</title>
        <authorList>
            <person name="Hartkoorn R.C."/>
            <person name="Beaudoing E."/>
            <person name="Hot D."/>
            <person name="Moureu S."/>
        </authorList>
    </citation>
    <scope>NUCLEOTIDE SEQUENCE</scope>
    <source>
        <strain evidence="7">NRRL B-16295</strain>
    </source>
</reference>
<evidence type="ECO:0000256" key="1">
    <source>
        <dbReference type="ARBA" id="ARBA00022553"/>
    </source>
</evidence>
<gene>
    <name evidence="7" type="ORF">Drose_24395</name>
</gene>
<dbReference type="CDD" id="cd06170">
    <property type="entry name" value="LuxR_C_like"/>
    <property type="match status" value="1"/>
</dbReference>
<proteinExistence type="predicted"/>
<feature type="domain" description="HTH luxR-type" evidence="5">
    <location>
        <begin position="154"/>
        <end position="219"/>
    </location>
</feature>
<keyword evidence="2" id="KW-0238">DNA-binding</keyword>
<dbReference type="Gene3D" id="3.40.50.2300">
    <property type="match status" value="1"/>
</dbReference>
<evidence type="ECO:0000256" key="2">
    <source>
        <dbReference type="ARBA" id="ARBA00023125"/>
    </source>
</evidence>
<dbReference type="InterPro" id="IPR001789">
    <property type="entry name" value="Sig_transdc_resp-reg_receiver"/>
</dbReference>
<dbReference type="SUPFAM" id="SSF52172">
    <property type="entry name" value="CheY-like"/>
    <property type="match status" value="1"/>
</dbReference>
<feature type="region of interest" description="Disordered" evidence="4">
    <location>
        <begin position="137"/>
        <end position="158"/>
    </location>
</feature>
<dbReference type="EMBL" id="CP073721">
    <property type="protein sequence ID" value="UWZ34365.1"/>
    <property type="molecule type" value="Genomic_DNA"/>
</dbReference>
<dbReference type="InterPro" id="IPR039420">
    <property type="entry name" value="WalR-like"/>
</dbReference>
<keyword evidence="1 3" id="KW-0597">Phosphoprotein</keyword>
<name>A0ABY5YZX2_9ACTN</name>
<feature type="modified residue" description="4-aspartylphosphate" evidence="3">
    <location>
        <position position="59"/>
    </location>
</feature>
<dbReference type="RefSeq" id="WP_260723674.1">
    <property type="nucleotide sequence ID" value="NZ_BAAABS010000080.1"/>
</dbReference>
<evidence type="ECO:0000313" key="8">
    <source>
        <dbReference type="Proteomes" id="UP001058271"/>
    </source>
</evidence>
<accession>A0ABY5YZX2</accession>
<evidence type="ECO:0000259" key="5">
    <source>
        <dbReference type="PROSITE" id="PS50043"/>
    </source>
</evidence>
<evidence type="ECO:0000313" key="7">
    <source>
        <dbReference type="EMBL" id="UWZ34365.1"/>
    </source>
</evidence>
<dbReference type="PANTHER" id="PTHR43214">
    <property type="entry name" value="TWO-COMPONENT RESPONSE REGULATOR"/>
    <property type="match status" value="1"/>
</dbReference>
<dbReference type="InterPro" id="IPR016032">
    <property type="entry name" value="Sig_transdc_resp-reg_C-effctor"/>
</dbReference>
<sequence length="226" mass="25024">MNDAKVTRIVLAGDPRLLRESLRHVLDCEPDFEVVGEADAGLSVVRAVVESQPDVLLLDISMADGDPQELLRELLANRPELGVIVLTNHSEQRLMERLLELGVRAYLHKNISPGTLKSTIRDLVGTSRRTVMITLPRPKPLPVKVPPDPREPPEPFAGAGLSERELEVLTFVADALTNRQIASRMDIAEGTVKRHLRNVFHKLGASSRIDAVNKALDARLIQPPWV</sequence>
<keyword evidence="8" id="KW-1185">Reference proteome</keyword>
<dbReference type="PROSITE" id="PS50110">
    <property type="entry name" value="RESPONSE_REGULATORY"/>
    <property type="match status" value="1"/>
</dbReference>
<evidence type="ECO:0000256" key="4">
    <source>
        <dbReference type="SAM" id="MobiDB-lite"/>
    </source>
</evidence>
<dbReference type="PRINTS" id="PR00038">
    <property type="entry name" value="HTHLUXR"/>
</dbReference>
<dbReference type="PROSITE" id="PS50043">
    <property type="entry name" value="HTH_LUXR_2"/>
    <property type="match status" value="1"/>
</dbReference>
<dbReference type="InterPro" id="IPR000792">
    <property type="entry name" value="Tscrpt_reg_LuxR_C"/>
</dbReference>
<dbReference type="SMART" id="SM00448">
    <property type="entry name" value="REC"/>
    <property type="match status" value="1"/>
</dbReference>
<feature type="domain" description="Response regulatory" evidence="6">
    <location>
        <begin position="8"/>
        <end position="124"/>
    </location>
</feature>
<protein>
    <submittedName>
        <fullName evidence="7">Response regulator transcription factor</fullName>
    </submittedName>
</protein>
<dbReference type="CDD" id="cd17535">
    <property type="entry name" value="REC_NarL-like"/>
    <property type="match status" value="1"/>
</dbReference>